<protein>
    <recommendedName>
        <fullName evidence="2">2TM domain-containing protein</fullName>
    </recommendedName>
</protein>
<evidence type="ECO:0000313" key="3">
    <source>
        <dbReference type="EMBL" id="OPJ62249.1"/>
    </source>
</evidence>
<keyword evidence="1" id="KW-0812">Transmembrane</keyword>
<sequence>MFGEKRVDKYGYNYNLSEEELANLAVRRLKIKRGFQTHFGIYCVVNLCLVGMNIVTAFPFIWSDFWAIWPILGWGIGLGCHYVSTIMKLRITENSSAIQKEMDYLRDKLNNSNK</sequence>
<feature type="transmembrane region" description="Helical" evidence="1">
    <location>
        <begin position="67"/>
        <end position="84"/>
    </location>
</feature>
<reference evidence="3 4" key="1">
    <citation type="submission" date="2017-03" db="EMBL/GenBank/DDBJ databases">
        <title>Genome sequence of Clostridium oryzae DSM 28571.</title>
        <authorList>
            <person name="Poehlein A."/>
            <person name="Daniel R."/>
        </authorList>
    </citation>
    <scope>NUCLEOTIDE SEQUENCE [LARGE SCALE GENOMIC DNA]</scope>
    <source>
        <strain evidence="3 4">DSM 28571</strain>
    </source>
</reference>
<keyword evidence="1" id="KW-1133">Transmembrane helix</keyword>
<accession>A0A1V4IQU6</accession>
<dbReference type="InterPro" id="IPR025698">
    <property type="entry name" value="2TM_dom"/>
</dbReference>
<dbReference type="OrthoDB" id="8965954at2"/>
<keyword evidence="1" id="KW-0472">Membrane</keyword>
<proteinExistence type="predicted"/>
<dbReference type="STRING" id="1450648.CLORY_18570"/>
<evidence type="ECO:0000259" key="2">
    <source>
        <dbReference type="Pfam" id="PF13239"/>
    </source>
</evidence>
<evidence type="ECO:0000313" key="4">
    <source>
        <dbReference type="Proteomes" id="UP000190080"/>
    </source>
</evidence>
<name>A0A1V4IQU6_9CLOT</name>
<dbReference type="AlphaFoldDB" id="A0A1V4IQU6"/>
<evidence type="ECO:0000256" key="1">
    <source>
        <dbReference type="SAM" id="Phobius"/>
    </source>
</evidence>
<dbReference type="RefSeq" id="WP_079423578.1">
    <property type="nucleotide sequence ID" value="NZ_MZGV01000016.1"/>
</dbReference>
<feature type="domain" description="2TM" evidence="2">
    <location>
        <begin position="25"/>
        <end position="91"/>
    </location>
</feature>
<organism evidence="3 4">
    <name type="scientific">Clostridium oryzae</name>
    <dbReference type="NCBI Taxonomy" id="1450648"/>
    <lineage>
        <taxon>Bacteria</taxon>
        <taxon>Bacillati</taxon>
        <taxon>Bacillota</taxon>
        <taxon>Clostridia</taxon>
        <taxon>Eubacteriales</taxon>
        <taxon>Clostridiaceae</taxon>
        <taxon>Clostridium</taxon>
    </lineage>
</organism>
<gene>
    <name evidence="3" type="ORF">CLORY_18570</name>
</gene>
<dbReference type="Pfam" id="PF13239">
    <property type="entry name" value="2TM"/>
    <property type="match status" value="1"/>
</dbReference>
<feature type="transmembrane region" description="Helical" evidence="1">
    <location>
        <begin position="39"/>
        <end position="61"/>
    </location>
</feature>
<dbReference type="EMBL" id="MZGV01000016">
    <property type="protein sequence ID" value="OPJ62249.1"/>
    <property type="molecule type" value="Genomic_DNA"/>
</dbReference>
<keyword evidence="4" id="KW-1185">Reference proteome</keyword>
<dbReference type="Proteomes" id="UP000190080">
    <property type="component" value="Unassembled WGS sequence"/>
</dbReference>
<comment type="caution">
    <text evidence="3">The sequence shown here is derived from an EMBL/GenBank/DDBJ whole genome shotgun (WGS) entry which is preliminary data.</text>
</comment>